<feature type="transmembrane region" description="Helical" evidence="7">
    <location>
        <begin position="311"/>
        <end position="333"/>
    </location>
</feature>
<feature type="transmembrane region" description="Helical" evidence="7">
    <location>
        <begin position="55"/>
        <end position="77"/>
    </location>
</feature>
<evidence type="ECO:0000256" key="1">
    <source>
        <dbReference type="ARBA" id="ARBA00004651"/>
    </source>
</evidence>
<keyword evidence="10" id="KW-1185">Reference proteome</keyword>
<dbReference type="Proteomes" id="UP000638648">
    <property type="component" value="Unassembled WGS sequence"/>
</dbReference>
<evidence type="ECO:0000256" key="2">
    <source>
        <dbReference type="ARBA" id="ARBA00022448"/>
    </source>
</evidence>
<proteinExistence type="predicted"/>
<feature type="transmembrane region" description="Helical" evidence="7">
    <location>
        <begin position="376"/>
        <end position="395"/>
    </location>
</feature>
<dbReference type="PANTHER" id="PTHR23517">
    <property type="entry name" value="RESISTANCE PROTEIN MDTM, PUTATIVE-RELATED-RELATED"/>
    <property type="match status" value="1"/>
</dbReference>
<dbReference type="Pfam" id="PF07690">
    <property type="entry name" value="MFS_1"/>
    <property type="match status" value="1"/>
</dbReference>
<dbReference type="InterPro" id="IPR050171">
    <property type="entry name" value="MFS_Transporters"/>
</dbReference>
<comment type="caution">
    <text evidence="9">The sequence shown here is derived from an EMBL/GenBank/DDBJ whole genome shotgun (WGS) entry which is preliminary data.</text>
</comment>
<dbReference type="PROSITE" id="PS50850">
    <property type="entry name" value="MFS"/>
    <property type="match status" value="1"/>
</dbReference>
<dbReference type="RefSeq" id="WP_337918210.1">
    <property type="nucleotide sequence ID" value="NZ_BAABJL010000042.1"/>
</dbReference>
<feature type="transmembrane region" description="Helical" evidence="7">
    <location>
        <begin position="257"/>
        <end position="279"/>
    </location>
</feature>
<dbReference type="InterPro" id="IPR005829">
    <property type="entry name" value="Sugar_transporter_CS"/>
</dbReference>
<name>A0A927N2Y4_9ACTN</name>
<feature type="transmembrane region" description="Helical" evidence="7">
    <location>
        <begin position="149"/>
        <end position="171"/>
    </location>
</feature>
<dbReference type="InterPro" id="IPR020846">
    <property type="entry name" value="MFS_dom"/>
</dbReference>
<keyword evidence="5 7" id="KW-1133">Transmembrane helix</keyword>
<evidence type="ECO:0000256" key="3">
    <source>
        <dbReference type="ARBA" id="ARBA00022475"/>
    </source>
</evidence>
<keyword evidence="3" id="KW-1003">Cell membrane</keyword>
<dbReference type="EMBL" id="JADBEM010000001">
    <property type="protein sequence ID" value="MBE1611114.1"/>
    <property type="molecule type" value="Genomic_DNA"/>
</dbReference>
<gene>
    <name evidence="9" type="ORF">HEB94_007962</name>
</gene>
<evidence type="ECO:0000256" key="6">
    <source>
        <dbReference type="ARBA" id="ARBA00023136"/>
    </source>
</evidence>
<reference evidence="9" key="1">
    <citation type="submission" date="2020-10" db="EMBL/GenBank/DDBJ databases">
        <title>Sequencing the genomes of 1000 actinobacteria strains.</title>
        <authorList>
            <person name="Klenk H.-P."/>
        </authorList>
    </citation>
    <scope>NUCLEOTIDE SEQUENCE</scope>
    <source>
        <strain evidence="9">DSM 45354</strain>
    </source>
</reference>
<comment type="subcellular location">
    <subcellularLocation>
        <location evidence="1">Cell membrane</location>
        <topology evidence="1">Multi-pass membrane protein</topology>
    </subcellularLocation>
</comment>
<dbReference type="GO" id="GO:0005886">
    <property type="term" value="C:plasma membrane"/>
    <property type="evidence" value="ECO:0007669"/>
    <property type="project" value="UniProtKB-SubCell"/>
</dbReference>
<feature type="transmembrane region" description="Helical" evidence="7">
    <location>
        <begin position="177"/>
        <end position="197"/>
    </location>
</feature>
<protein>
    <submittedName>
        <fullName evidence="9">MFS family permease</fullName>
    </submittedName>
</protein>
<evidence type="ECO:0000256" key="4">
    <source>
        <dbReference type="ARBA" id="ARBA00022692"/>
    </source>
</evidence>
<dbReference type="InterPro" id="IPR036259">
    <property type="entry name" value="MFS_trans_sf"/>
</dbReference>
<keyword evidence="4 7" id="KW-0812">Transmembrane</keyword>
<feature type="transmembrane region" description="Helical" evidence="7">
    <location>
        <begin position="345"/>
        <end position="364"/>
    </location>
</feature>
<organism evidence="9 10">
    <name type="scientific">Actinopolymorpha pittospori</name>
    <dbReference type="NCBI Taxonomy" id="648752"/>
    <lineage>
        <taxon>Bacteria</taxon>
        <taxon>Bacillati</taxon>
        <taxon>Actinomycetota</taxon>
        <taxon>Actinomycetes</taxon>
        <taxon>Propionibacteriales</taxon>
        <taxon>Actinopolymorphaceae</taxon>
        <taxon>Actinopolymorpha</taxon>
    </lineage>
</organism>
<dbReference type="GO" id="GO:0022857">
    <property type="term" value="F:transmembrane transporter activity"/>
    <property type="evidence" value="ECO:0007669"/>
    <property type="project" value="InterPro"/>
</dbReference>
<evidence type="ECO:0000313" key="10">
    <source>
        <dbReference type="Proteomes" id="UP000638648"/>
    </source>
</evidence>
<feature type="transmembrane region" description="Helical" evidence="7">
    <location>
        <begin position="217"/>
        <end position="237"/>
    </location>
</feature>
<sequence length="419" mass="43062">MSITASSDARPVRRFGGPAGLPSAFWALWSGQLINRLGGFVQPFLVLYLTQAQQVSATTAGAVAAAVGAGNIVSHLLGGWMSDHVGRRTTLLVGFLGTAAAMAALGTAPNLAFIWASAFAVGVTSEIFRPAAEAVVADLIGPETRVRAYGLLFWAVNLGFSISTVAAGFAVRFGFGLLFWVDAGTCLIAALIIWRAVPETRPAVAEGSRRSLVAVAVRDRALLGLVALSTMYAVVYFQSYTTLPLAMGADGLAASTYGLVIAVNGVVVVVLQPFLLRFLERHDRSVLTGLSMLVVGLGFGAAVLADSALGYAGTVVVWTLGEIGYTTLIIAIFADLAPVDLRGGYMGIAGVTFALGATVGPLAGTAVLEHAGANTLWVGCAALGVVMLVGQLMLAPTLRARAADLAGEGQVVTDPAAGR</sequence>
<feature type="transmembrane region" description="Helical" evidence="7">
    <location>
        <begin position="286"/>
        <end position="305"/>
    </location>
</feature>
<dbReference type="SUPFAM" id="SSF103473">
    <property type="entry name" value="MFS general substrate transporter"/>
    <property type="match status" value="1"/>
</dbReference>
<evidence type="ECO:0000313" key="9">
    <source>
        <dbReference type="EMBL" id="MBE1611114.1"/>
    </source>
</evidence>
<dbReference type="PANTHER" id="PTHR23517:SF2">
    <property type="entry name" value="MULTIDRUG RESISTANCE PROTEIN MDTH"/>
    <property type="match status" value="1"/>
</dbReference>
<accession>A0A927N2Y4</accession>
<evidence type="ECO:0000256" key="7">
    <source>
        <dbReference type="SAM" id="Phobius"/>
    </source>
</evidence>
<feature type="transmembrane region" description="Helical" evidence="7">
    <location>
        <begin position="89"/>
        <end position="106"/>
    </location>
</feature>
<dbReference type="AlphaFoldDB" id="A0A927N2Y4"/>
<dbReference type="Gene3D" id="1.20.1250.20">
    <property type="entry name" value="MFS general substrate transporter like domains"/>
    <property type="match status" value="1"/>
</dbReference>
<keyword evidence="6 7" id="KW-0472">Membrane</keyword>
<evidence type="ECO:0000256" key="5">
    <source>
        <dbReference type="ARBA" id="ARBA00022989"/>
    </source>
</evidence>
<evidence type="ECO:0000259" key="8">
    <source>
        <dbReference type="PROSITE" id="PS50850"/>
    </source>
</evidence>
<feature type="domain" description="Major facilitator superfamily (MFS) profile" evidence="8">
    <location>
        <begin position="24"/>
        <end position="399"/>
    </location>
</feature>
<keyword evidence="2" id="KW-0813">Transport</keyword>
<dbReference type="PROSITE" id="PS00216">
    <property type="entry name" value="SUGAR_TRANSPORT_1"/>
    <property type="match status" value="1"/>
</dbReference>
<dbReference type="InterPro" id="IPR011701">
    <property type="entry name" value="MFS"/>
</dbReference>